<keyword evidence="2" id="KW-1185">Reference proteome</keyword>
<dbReference type="PANTHER" id="PTHR39186:SF1">
    <property type="entry name" value="DUF2071 DOMAIN-CONTAINING PROTEIN"/>
    <property type="match status" value="1"/>
</dbReference>
<dbReference type="PANTHER" id="PTHR39186">
    <property type="entry name" value="DUF2071 FAMILY PROTEIN"/>
    <property type="match status" value="1"/>
</dbReference>
<dbReference type="EMBL" id="JBAWSY010000002">
    <property type="protein sequence ID" value="MEI4769175.1"/>
    <property type="molecule type" value="Genomic_DNA"/>
</dbReference>
<accession>A0ABU8F2K2</accession>
<reference evidence="1 2" key="1">
    <citation type="submission" date="2024-01" db="EMBL/GenBank/DDBJ databases">
        <title>Seven novel Bacillus-like species.</title>
        <authorList>
            <person name="Liu G."/>
        </authorList>
    </citation>
    <scope>NUCLEOTIDE SEQUENCE [LARGE SCALE GENOMIC DNA]</scope>
    <source>
        <strain evidence="1 2">FJAT-51614</strain>
    </source>
</reference>
<dbReference type="Proteomes" id="UP001364890">
    <property type="component" value="Unassembled WGS sequence"/>
</dbReference>
<dbReference type="SUPFAM" id="SSF160104">
    <property type="entry name" value="Acetoacetate decarboxylase-like"/>
    <property type="match status" value="1"/>
</dbReference>
<protein>
    <submittedName>
        <fullName evidence="1">DUF2071 domain-containing protein</fullName>
    </submittedName>
</protein>
<proteinExistence type="predicted"/>
<evidence type="ECO:0000313" key="1">
    <source>
        <dbReference type="EMBL" id="MEI4769175.1"/>
    </source>
</evidence>
<evidence type="ECO:0000313" key="2">
    <source>
        <dbReference type="Proteomes" id="UP001364890"/>
    </source>
</evidence>
<comment type="caution">
    <text evidence="1">The sequence shown here is derived from an EMBL/GenBank/DDBJ whole genome shotgun (WGS) entry which is preliminary data.</text>
</comment>
<dbReference type="RefSeq" id="WP_336496718.1">
    <property type="nucleotide sequence ID" value="NZ_JBAWSY010000002.1"/>
</dbReference>
<dbReference type="Gene3D" id="2.40.400.10">
    <property type="entry name" value="Acetoacetate decarboxylase-like"/>
    <property type="match status" value="1"/>
</dbReference>
<dbReference type="InterPro" id="IPR018644">
    <property type="entry name" value="DUF2071"/>
</dbReference>
<sequence length="230" mass="27064">MKRRWIMTQEWRDVLFLHWPISAEDLREHIPSELKIDLYDNKAWIGFVFFQVKGNRPRLAPPFPGLSSYLELNVRTYVSYKGKSGVFFFSLDADNPVIVKLATLGNFLPYRQANIQLQKRNNIFSISSKVSNANSITETLITSFEPMPEIIEGTLLEQWLTERYCLWTKINNDLYRVDIWHAPWKLQNVKGDIVENSMAPIIKVDYQKNIPIAHYSKRKKVRTYLPIKEK</sequence>
<dbReference type="InterPro" id="IPR023375">
    <property type="entry name" value="ADC_dom_sf"/>
</dbReference>
<organism evidence="1 2">
    <name type="scientific">Psychrobacillus mangrovi</name>
    <dbReference type="NCBI Taxonomy" id="3117745"/>
    <lineage>
        <taxon>Bacteria</taxon>
        <taxon>Bacillati</taxon>
        <taxon>Bacillota</taxon>
        <taxon>Bacilli</taxon>
        <taxon>Bacillales</taxon>
        <taxon>Bacillaceae</taxon>
        <taxon>Psychrobacillus</taxon>
    </lineage>
</organism>
<name>A0ABU8F2K2_9BACI</name>
<dbReference type="Pfam" id="PF09844">
    <property type="entry name" value="DUF2071"/>
    <property type="match status" value="1"/>
</dbReference>
<gene>
    <name evidence="1" type="ORF">WAX74_05795</name>
</gene>